<feature type="coiled-coil region" evidence="1">
    <location>
        <begin position="13"/>
        <end position="40"/>
    </location>
</feature>
<reference evidence="2" key="1">
    <citation type="submission" date="2018-06" db="EMBL/GenBank/DDBJ databases">
        <authorList>
            <person name="Zhirakovskaya E."/>
        </authorList>
    </citation>
    <scope>NUCLEOTIDE SEQUENCE</scope>
</reference>
<evidence type="ECO:0000313" key="2">
    <source>
        <dbReference type="EMBL" id="VAX39827.1"/>
    </source>
</evidence>
<proteinExistence type="predicted"/>
<evidence type="ECO:0000256" key="1">
    <source>
        <dbReference type="SAM" id="Coils"/>
    </source>
</evidence>
<gene>
    <name evidence="2" type="ORF">MNBD_PLANCTO02-2676</name>
</gene>
<name>A0A3B1E7L9_9ZZZZ</name>
<keyword evidence="1" id="KW-0175">Coiled coil</keyword>
<dbReference type="EMBL" id="UOGL01000373">
    <property type="protein sequence ID" value="VAX39827.1"/>
    <property type="molecule type" value="Genomic_DNA"/>
</dbReference>
<sequence length="58" mass="6955">MGRIERTREIAQRRKRRKTLAKLRKEYSEAKTEADKLRIFAKARRVSPFVEFEETTTA</sequence>
<protein>
    <submittedName>
        <fullName evidence="2">Uncharacterized protein</fullName>
    </submittedName>
</protein>
<accession>A0A3B1E7L9</accession>
<dbReference type="Pfam" id="PF20607">
    <property type="entry name" value="DUF6800"/>
    <property type="match status" value="1"/>
</dbReference>
<dbReference type="InterPro" id="IPR046479">
    <property type="entry name" value="DUF6800"/>
</dbReference>
<dbReference type="AlphaFoldDB" id="A0A3B1E7L9"/>
<organism evidence="2">
    <name type="scientific">hydrothermal vent metagenome</name>
    <dbReference type="NCBI Taxonomy" id="652676"/>
    <lineage>
        <taxon>unclassified sequences</taxon>
        <taxon>metagenomes</taxon>
        <taxon>ecological metagenomes</taxon>
    </lineage>
</organism>